<sequence length="100" mass="10831">MAQCFHVKGHSPLAWVAESAGTRRQAGSSVVLLMRICQHCSLLQPGNLNIGCVLAHQECLGMAVSYESHIKTCRARAAHSSQTQNVMSDSHRATRTQGES</sequence>
<organism evidence="2 3">
    <name type="scientific">Albula glossodonta</name>
    <name type="common">roundjaw bonefish</name>
    <dbReference type="NCBI Taxonomy" id="121402"/>
    <lineage>
        <taxon>Eukaryota</taxon>
        <taxon>Metazoa</taxon>
        <taxon>Chordata</taxon>
        <taxon>Craniata</taxon>
        <taxon>Vertebrata</taxon>
        <taxon>Euteleostomi</taxon>
        <taxon>Actinopterygii</taxon>
        <taxon>Neopterygii</taxon>
        <taxon>Teleostei</taxon>
        <taxon>Albuliformes</taxon>
        <taxon>Albulidae</taxon>
        <taxon>Albula</taxon>
    </lineage>
</organism>
<keyword evidence="3" id="KW-1185">Reference proteome</keyword>
<evidence type="ECO:0000256" key="1">
    <source>
        <dbReference type="SAM" id="MobiDB-lite"/>
    </source>
</evidence>
<accession>A0A8T2PW66</accession>
<dbReference type="AlphaFoldDB" id="A0A8T2PW66"/>
<protein>
    <submittedName>
        <fullName evidence="2">Uncharacterized protein</fullName>
    </submittedName>
</protein>
<evidence type="ECO:0000313" key="2">
    <source>
        <dbReference type="EMBL" id="KAG9355583.1"/>
    </source>
</evidence>
<reference evidence="2" key="1">
    <citation type="thesis" date="2021" institute="BYU ScholarsArchive" country="Provo, UT, USA">
        <title>Applications of and Algorithms for Genome Assembly and Genomic Analyses with an Emphasis on Marine Teleosts.</title>
        <authorList>
            <person name="Pickett B.D."/>
        </authorList>
    </citation>
    <scope>NUCLEOTIDE SEQUENCE</scope>
    <source>
        <strain evidence="2">HI-2016</strain>
    </source>
</reference>
<comment type="caution">
    <text evidence="2">The sequence shown here is derived from an EMBL/GenBank/DDBJ whole genome shotgun (WGS) entry which is preliminary data.</text>
</comment>
<proteinExistence type="predicted"/>
<dbReference type="Proteomes" id="UP000824540">
    <property type="component" value="Unassembled WGS sequence"/>
</dbReference>
<gene>
    <name evidence="2" type="ORF">JZ751_000421</name>
</gene>
<dbReference type="EMBL" id="JAFBMS010000001">
    <property type="protein sequence ID" value="KAG9355583.1"/>
    <property type="molecule type" value="Genomic_DNA"/>
</dbReference>
<feature type="region of interest" description="Disordered" evidence="1">
    <location>
        <begin position="80"/>
        <end position="100"/>
    </location>
</feature>
<name>A0A8T2PW66_9TELE</name>
<evidence type="ECO:0000313" key="3">
    <source>
        <dbReference type="Proteomes" id="UP000824540"/>
    </source>
</evidence>